<dbReference type="PaxDb" id="2903-EOD32052"/>
<dbReference type="SMART" id="SM00184">
    <property type="entry name" value="RING"/>
    <property type="match status" value="1"/>
</dbReference>
<organism evidence="7 8">
    <name type="scientific">Emiliania huxleyi (strain CCMP1516)</name>
    <dbReference type="NCBI Taxonomy" id="280463"/>
    <lineage>
        <taxon>Eukaryota</taxon>
        <taxon>Haptista</taxon>
        <taxon>Haptophyta</taxon>
        <taxon>Prymnesiophyceae</taxon>
        <taxon>Isochrysidales</taxon>
        <taxon>Noelaerhabdaceae</taxon>
        <taxon>Emiliania</taxon>
    </lineage>
</organism>
<proteinExistence type="predicted"/>
<dbReference type="KEGG" id="ehx:EMIHUDRAFT_309560"/>
<dbReference type="SUPFAM" id="SSF57850">
    <property type="entry name" value="RING/U-box"/>
    <property type="match status" value="1"/>
</dbReference>
<evidence type="ECO:0000256" key="1">
    <source>
        <dbReference type="ARBA" id="ARBA00022723"/>
    </source>
</evidence>
<feature type="transmembrane region" description="Helical" evidence="5">
    <location>
        <begin position="124"/>
        <end position="143"/>
    </location>
</feature>
<keyword evidence="8" id="KW-1185">Reference proteome</keyword>
<dbReference type="PROSITE" id="PS50089">
    <property type="entry name" value="ZF_RING_2"/>
    <property type="match status" value="1"/>
</dbReference>
<accession>A0A0D3K8G7</accession>
<evidence type="ECO:0000256" key="4">
    <source>
        <dbReference type="PROSITE-ProRule" id="PRU00175"/>
    </source>
</evidence>
<dbReference type="InterPro" id="IPR001841">
    <property type="entry name" value="Znf_RING"/>
</dbReference>
<feature type="domain" description="RING-type" evidence="6">
    <location>
        <begin position="18"/>
        <end position="56"/>
    </location>
</feature>
<keyword evidence="3" id="KW-0862">Zinc</keyword>
<reference evidence="8" key="1">
    <citation type="journal article" date="2013" name="Nature">
        <title>Pan genome of the phytoplankton Emiliania underpins its global distribution.</title>
        <authorList>
            <person name="Read B.A."/>
            <person name="Kegel J."/>
            <person name="Klute M.J."/>
            <person name="Kuo A."/>
            <person name="Lefebvre S.C."/>
            <person name="Maumus F."/>
            <person name="Mayer C."/>
            <person name="Miller J."/>
            <person name="Monier A."/>
            <person name="Salamov A."/>
            <person name="Young J."/>
            <person name="Aguilar M."/>
            <person name="Claverie J.M."/>
            <person name="Frickenhaus S."/>
            <person name="Gonzalez K."/>
            <person name="Herman E.K."/>
            <person name="Lin Y.C."/>
            <person name="Napier J."/>
            <person name="Ogata H."/>
            <person name="Sarno A.F."/>
            <person name="Shmutz J."/>
            <person name="Schroeder D."/>
            <person name="de Vargas C."/>
            <person name="Verret F."/>
            <person name="von Dassow P."/>
            <person name="Valentin K."/>
            <person name="Van de Peer Y."/>
            <person name="Wheeler G."/>
            <person name="Dacks J.B."/>
            <person name="Delwiche C.F."/>
            <person name="Dyhrman S.T."/>
            <person name="Glockner G."/>
            <person name="John U."/>
            <person name="Richards T."/>
            <person name="Worden A.Z."/>
            <person name="Zhang X."/>
            <person name="Grigoriev I.V."/>
            <person name="Allen A.E."/>
            <person name="Bidle K."/>
            <person name="Borodovsky M."/>
            <person name="Bowler C."/>
            <person name="Brownlee C."/>
            <person name="Cock J.M."/>
            <person name="Elias M."/>
            <person name="Gladyshev V.N."/>
            <person name="Groth M."/>
            <person name="Guda C."/>
            <person name="Hadaegh A."/>
            <person name="Iglesias-Rodriguez M.D."/>
            <person name="Jenkins J."/>
            <person name="Jones B.M."/>
            <person name="Lawson T."/>
            <person name="Leese F."/>
            <person name="Lindquist E."/>
            <person name="Lobanov A."/>
            <person name="Lomsadze A."/>
            <person name="Malik S.B."/>
            <person name="Marsh M.E."/>
            <person name="Mackinder L."/>
            <person name="Mock T."/>
            <person name="Mueller-Roeber B."/>
            <person name="Pagarete A."/>
            <person name="Parker M."/>
            <person name="Probert I."/>
            <person name="Quesneville H."/>
            <person name="Raines C."/>
            <person name="Rensing S.A."/>
            <person name="Riano-Pachon D.M."/>
            <person name="Richier S."/>
            <person name="Rokitta S."/>
            <person name="Shiraiwa Y."/>
            <person name="Soanes D.M."/>
            <person name="van der Giezen M."/>
            <person name="Wahlund T.M."/>
            <person name="Williams B."/>
            <person name="Wilson W."/>
            <person name="Wolfe G."/>
            <person name="Wurch L.L."/>
        </authorList>
    </citation>
    <scope>NUCLEOTIDE SEQUENCE</scope>
</reference>
<dbReference type="STRING" id="2903.R1DB19"/>
<keyword evidence="2 4" id="KW-0863">Zinc-finger</keyword>
<dbReference type="RefSeq" id="XP_005784481.1">
    <property type="nucleotide sequence ID" value="XM_005784424.1"/>
</dbReference>
<evidence type="ECO:0000313" key="8">
    <source>
        <dbReference type="Proteomes" id="UP000013827"/>
    </source>
</evidence>
<evidence type="ECO:0000313" key="7">
    <source>
        <dbReference type="EnsemblProtists" id="EOD32052"/>
    </source>
</evidence>
<keyword evidence="5" id="KW-1133">Transmembrane helix</keyword>
<sequence length="272" mass="29348">MSVLEIGDECVLLDDVTCAICLSILHEPASLQCGHTFCSRCVQTALRRTAACPVCRQPASQVLAVNHLLSRLLTQTFPEETKAAAARRVEIAQDAARRPRPRSSVRSRLCAMHADLPAASLRQLLGVVASLVLVAALLALYVADGSMTSQSLNLSSQDSWGGWPMRVGSGMFPPHDDEDDAFEPHASLVHTHGTIAIEEGTSLAPSTTLVYDDDIETPSRVTIDMSPAPARTGSLLTVDNVEQALTRAQAELLRKANAAEAYRFAREHENEP</sequence>
<evidence type="ECO:0000256" key="3">
    <source>
        <dbReference type="ARBA" id="ARBA00022833"/>
    </source>
</evidence>
<name>A0A0D3K8G7_EMIH1</name>
<dbReference type="HOGENOM" id="CLU_1024648_0_0_1"/>
<dbReference type="PROSITE" id="PS00518">
    <property type="entry name" value="ZF_RING_1"/>
    <property type="match status" value="1"/>
</dbReference>
<dbReference type="PANTHER" id="PTHR23327">
    <property type="entry name" value="RING FINGER PROTEIN 127"/>
    <property type="match status" value="1"/>
</dbReference>
<dbReference type="Gene3D" id="3.30.40.10">
    <property type="entry name" value="Zinc/RING finger domain, C3HC4 (zinc finger)"/>
    <property type="match status" value="1"/>
</dbReference>
<dbReference type="EnsemblProtists" id="EOD32052">
    <property type="protein sequence ID" value="EOD32052"/>
    <property type="gene ID" value="EMIHUDRAFT_309560"/>
</dbReference>
<dbReference type="InterPro" id="IPR017907">
    <property type="entry name" value="Znf_RING_CS"/>
</dbReference>
<dbReference type="GeneID" id="17277324"/>
<dbReference type="Proteomes" id="UP000013827">
    <property type="component" value="Unassembled WGS sequence"/>
</dbReference>
<evidence type="ECO:0000256" key="5">
    <source>
        <dbReference type="SAM" id="Phobius"/>
    </source>
</evidence>
<dbReference type="eggNOG" id="KOG4159">
    <property type="taxonomic scope" value="Eukaryota"/>
</dbReference>
<keyword evidence="1" id="KW-0479">Metal-binding</keyword>
<reference evidence="7" key="2">
    <citation type="submission" date="2024-10" db="UniProtKB">
        <authorList>
            <consortium name="EnsemblProtists"/>
        </authorList>
    </citation>
    <scope>IDENTIFICATION</scope>
</reference>
<keyword evidence="5" id="KW-0812">Transmembrane</keyword>
<dbReference type="GO" id="GO:0008270">
    <property type="term" value="F:zinc ion binding"/>
    <property type="evidence" value="ECO:0007669"/>
    <property type="project" value="UniProtKB-KW"/>
</dbReference>
<dbReference type="AlphaFoldDB" id="A0A0D3K8G7"/>
<keyword evidence="5" id="KW-0472">Membrane</keyword>
<evidence type="ECO:0000256" key="2">
    <source>
        <dbReference type="ARBA" id="ARBA00022771"/>
    </source>
</evidence>
<evidence type="ECO:0000259" key="6">
    <source>
        <dbReference type="PROSITE" id="PS50089"/>
    </source>
</evidence>
<dbReference type="Pfam" id="PF13923">
    <property type="entry name" value="zf-C3HC4_2"/>
    <property type="match status" value="1"/>
</dbReference>
<dbReference type="InterPro" id="IPR013083">
    <property type="entry name" value="Znf_RING/FYVE/PHD"/>
</dbReference>
<protein>
    <recommendedName>
        <fullName evidence="6">RING-type domain-containing protein</fullName>
    </recommendedName>
</protein>